<evidence type="ECO:0000256" key="10">
    <source>
        <dbReference type="SAM" id="MobiDB-lite"/>
    </source>
</evidence>
<dbReference type="InterPro" id="IPR053793">
    <property type="entry name" value="PB1-like"/>
</dbReference>
<evidence type="ECO:0000256" key="9">
    <source>
        <dbReference type="RuleBase" id="RU004561"/>
    </source>
</evidence>
<dbReference type="Gene3D" id="3.10.20.90">
    <property type="entry name" value="Phosphatidylinositol 3-kinase Catalytic Subunit, Chain A, domain 1"/>
    <property type="match status" value="1"/>
</dbReference>
<keyword evidence="5 9" id="KW-0238">DNA-binding</keyword>
<dbReference type="Pfam" id="PF02362">
    <property type="entry name" value="B3"/>
    <property type="match status" value="1"/>
</dbReference>
<dbReference type="Gene3D" id="2.30.30.1040">
    <property type="match status" value="1"/>
</dbReference>
<comment type="similarity">
    <text evidence="2 9">Belongs to the ARF family.</text>
</comment>
<feature type="domain" description="TF-B3" evidence="11">
    <location>
        <begin position="128"/>
        <end position="230"/>
    </location>
</feature>
<feature type="domain" description="PB1" evidence="12">
    <location>
        <begin position="685"/>
        <end position="765"/>
    </location>
</feature>
<dbReference type="SUPFAM" id="SSF101936">
    <property type="entry name" value="DNA-binding pseudobarrel domain"/>
    <property type="match status" value="1"/>
</dbReference>
<feature type="region of interest" description="Disordered" evidence="10">
    <location>
        <begin position="592"/>
        <end position="612"/>
    </location>
</feature>
<proteinExistence type="evidence at transcript level"/>
<dbReference type="InterPro" id="IPR003340">
    <property type="entry name" value="B3_DNA-bd"/>
</dbReference>
<comment type="subunit">
    <text evidence="3 9">Homodimers and heterodimers.</text>
</comment>
<dbReference type="AlphaFoldDB" id="A0A1X9T680"/>
<evidence type="ECO:0000313" key="13">
    <source>
        <dbReference type="EMBL" id="ARR29277.1"/>
    </source>
</evidence>
<dbReference type="PANTHER" id="PTHR31384">
    <property type="entry name" value="AUXIN RESPONSE FACTOR 4-RELATED"/>
    <property type="match status" value="1"/>
</dbReference>
<sequence>MVERSAEKGWPSGAARERLDHVQANDNSGLDSQLWHACAGAMVHLPQVGSKVIYFPQGHAEHAASPPEFPRTIAVAGTVLCRVLSVDFLADTETDEVYARIGLQPDPSADPFDDTPPSPPLPEKTTSFAKTLTQSDANNGGGFSVPRYCAETIFPRLDYSEDPPVQIVLAKDVHGVVWRFRHIYRGTPRRHLLTTGWSSFVNQKKLVAGDAIVFLRSASGELCVGVRRSTRGGGMGGGIVGVDTSPWHLSPSTVVPPRQVSRWELKPSDSSYDFFGTCTDGTARGSRTSSDIIGASNFARNRSRVTAKAVLEATSLAAAGQPFEVVYYPRATISEFCVNANAVKMSLQQSWAPGMRFKMAVETEDASRISWFMGTISKVQEADSARWPNSPWKMLQVTWDEPDLLQGIARVSPWQVELVSPMQLPPFSLPKKKMKLLQPPELQRDGQGMMGYSMAAFASNFLGHINPWHGLADNASVGMQGARQDGSYGLAISGFRPSSTQPHLLWENFYNHQETSMTSSGPVSTDLNMSNFGNEGHSSGRSHLSTLLTVGSTTSEPALNSYGSSWDRDGSSISKSAPFLLFGKAIDTSQSLKSQPAQMSGGSSSDGQGHEIISDCNQSEALDRMHSLVSSQALQSQQSGGYNVLAHQEGAVDPFSNEVGTLNWFKEQASSLDKEKALSMLDNSFNHCKVFKESDDVGRTVDLSMFESYEELHEKLSLMFGVQKAEIVGRVVCLDLMGSSRPIGEEPYRDFTKRVKRLKILSESSSESFTR</sequence>
<gene>
    <name evidence="13" type="primary">10</name>
</gene>
<dbReference type="GO" id="GO:0007389">
    <property type="term" value="P:pattern specification process"/>
    <property type="evidence" value="ECO:0007669"/>
    <property type="project" value="UniProtKB-ARBA"/>
</dbReference>
<dbReference type="SMART" id="SM01019">
    <property type="entry name" value="B3"/>
    <property type="match status" value="1"/>
</dbReference>
<keyword evidence="4 9" id="KW-0805">Transcription regulation</keyword>
<evidence type="ECO:0000259" key="11">
    <source>
        <dbReference type="PROSITE" id="PS50863"/>
    </source>
</evidence>
<dbReference type="GO" id="GO:0048829">
    <property type="term" value="P:root cap development"/>
    <property type="evidence" value="ECO:0007669"/>
    <property type="project" value="UniProtKB-ARBA"/>
</dbReference>
<dbReference type="FunFam" id="2.40.330.10:FF:000001">
    <property type="entry name" value="Auxin response factor"/>
    <property type="match status" value="1"/>
</dbReference>
<dbReference type="CDD" id="cd10017">
    <property type="entry name" value="B3_DNA"/>
    <property type="match status" value="1"/>
</dbReference>
<dbReference type="InterPro" id="IPR010525">
    <property type="entry name" value="ARF_dom"/>
</dbReference>
<dbReference type="PROSITE" id="PS51745">
    <property type="entry name" value="PB1"/>
    <property type="match status" value="1"/>
</dbReference>
<feature type="region of interest" description="Disordered" evidence="10">
    <location>
        <begin position="103"/>
        <end position="126"/>
    </location>
</feature>
<dbReference type="GO" id="GO:0006355">
    <property type="term" value="P:regulation of DNA-templated transcription"/>
    <property type="evidence" value="ECO:0007669"/>
    <property type="project" value="InterPro"/>
</dbReference>
<evidence type="ECO:0000256" key="4">
    <source>
        <dbReference type="ARBA" id="ARBA00023015"/>
    </source>
</evidence>
<keyword evidence="8 9" id="KW-0927">Auxin signaling pathway</keyword>
<dbReference type="GO" id="GO:0005634">
    <property type="term" value="C:nucleus"/>
    <property type="evidence" value="ECO:0007669"/>
    <property type="project" value="UniProtKB-SubCell"/>
</dbReference>
<dbReference type="InterPro" id="IPR044835">
    <property type="entry name" value="ARF_plant"/>
</dbReference>
<dbReference type="FunFam" id="2.30.30.1040:FF:000002">
    <property type="entry name" value="Auxin response factor"/>
    <property type="match status" value="1"/>
</dbReference>
<keyword evidence="7 9" id="KW-0539">Nucleus</keyword>
<dbReference type="Gene3D" id="2.40.330.10">
    <property type="entry name" value="DNA-binding pseudobarrel domain"/>
    <property type="match status" value="1"/>
</dbReference>
<evidence type="ECO:0000256" key="8">
    <source>
        <dbReference type="ARBA" id="ARBA00023294"/>
    </source>
</evidence>
<comment type="subcellular location">
    <subcellularLocation>
        <location evidence="1 9">Nucleus</location>
    </subcellularLocation>
</comment>
<dbReference type="EMBL" id="KX784830">
    <property type="protein sequence ID" value="ARR29277.1"/>
    <property type="molecule type" value="mRNA"/>
</dbReference>
<accession>A0A1X9T680</accession>
<keyword evidence="6 9" id="KW-0804">Transcription</keyword>
<dbReference type="Pfam" id="PF06507">
    <property type="entry name" value="ARF_AD"/>
    <property type="match status" value="1"/>
</dbReference>
<evidence type="ECO:0000256" key="6">
    <source>
        <dbReference type="ARBA" id="ARBA00023163"/>
    </source>
</evidence>
<dbReference type="InterPro" id="IPR015300">
    <property type="entry name" value="DNA-bd_pseudobarrel_sf"/>
</dbReference>
<reference evidence="13" key="1">
    <citation type="submission" date="2016-08" db="EMBL/GenBank/DDBJ databases">
        <title>ARF genes in ferns.</title>
        <authorList>
            <person name="Li G.-S."/>
        </authorList>
    </citation>
    <scope>NUCLEOTIDE SEQUENCE</scope>
    <source>
        <strain evidence="13">PnARF10a</strain>
    </source>
</reference>
<evidence type="ECO:0000259" key="12">
    <source>
        <dbReference type="PROSITE" id="PS51745"/>
    </source>
</evidence>
<dbReference type="PROSITE" id="PS50863">
    <property type="entry name" value="B3"/>
    <property type="match status" value="1"/>
</dbReference>
<evidence type="ECO:0000256" key="2">
    <source>
        <dbReference type="ARBA" id="ARBA00007853"/>
    </source>
</evidence>
<evidence type="ECO:0000256" key="1">
    <source>
        <dbReference type="ARBA" id="ARBA00004123"/>
    </source>
</evidence>
<dbReference type="PANTHER" id="PTHR31384:SF39">
    <property type="entry name" value="AUXIN RESPONSE FACTOR"/>
    <property type="match status" value="1"/>
</dbReference>
<comment type="function">
    <text evidence="9">Auxin response factors (ARFs) are transcriptional factors that bind specifically to the DNA sequence 5'-TGTCTC-3' found in the auxin-responsive promoter elements (AuxREs).</text>
</comment>
<name>A0A1X9T680_9MONI</name>
<evidence type="ECO:0000256" key="5">
    <source>
        <dbReference type="ARBA" id="ARBA00023125"/>
    </source>
</evidence>
<organism evidence="13">
    <name type="scientific">Thelypteris nipponica</name>
    <dbReference type="NCBI Taxonomy" id="2925009"/>
    <lineage>
        <taxon>Eukaryota</taxon>
        <taxon>Viridiplantae</taxon>
        <taxon>Streptophyta</taxon>
        <taxon>Embryophyta</taxon>
        <taxon>Tracheophyta</taxon>
        <taxon>Polypodiopsida</taxon>
        <taxon>Polypodiidae</taxon>
        <taxon>Polypodiales</taxon>
        <taxon>Aspleniineae</taxon>
        <taxon>Thelypteridaceae</taxon>
        <taxon>Thelypteridoideae</taxon>
        <taxon>Thelypteris</taxon>
    </lineage>
</organism>
<protein>
    <recommendedName>
        <fullName evidence="9">Auxin response factor</fullName>
    </recommendedName>
</protein>
<dbReference type="GO" id="GO:0003677">
    <property type="term" value="F:DNA binding"/>
    <property type="evidence" value="ECO:0007669"/>
    <property type="project" value="UniProtKB-KW"/>
</dbReference>
<evidence type="ECO:0000256" key="7">
    <source>
        <dbReference type="ARBA" id="ARBA00023242"/>
    </source>
</evidence>
<evidence type="ECO:0000256" key="3">
    <source>
        <dbReference type="ARBA" id="ARBA00011726"/>
    </source>
</evidence>
<dbReference type="GO" id="GO:0009734">
    <property type="term" value="P:auxin-activated signaling pathway"/>
    <property type="evidence" value="ECO:0007669"/>
    <property type="project" value="UniProtKB-KW"/>
</dbReference>
<dbReference type="GO" id="GO:0051301">
    <property type="term" value="P:cell division"/>
    <property type="evidence" value="ECO:0007669"/>
    <property type="project" value="UniProtKB-ARBA"/>
</dbReference>